<name>A0AAX3EQ04_PAEUR</name>
<keyword evidence="1" id="KW-0472">Membrane</keyword>
<feature type="transmembrane region" description="Helical" evidence="1">
    <location>
        <begin position="206"/>
        <end position="228"/>
    </location>
</feature>
<dbReference type="EMBL" id="CP101189">
    <property type="protein sequence ID" value="UYW00130.1"/>
    <property type="molecule type" value="Genomic_DNA"/>
</dbReference>
<keyword evidence="2" id="KW-0614">Plasmid</keyword>
<feature type="transmembrane region" description="Helical" evidence="1">
    <location>
        <begin position="34"/>
        <end position="53"/>
    </location>
</feature>
<accession>A0AAX3EQ04</accession>
<dbReference type="Proteomes" id="UP001163293">
    <property type="component" value="Plasmid unnamed4"/>
</dbReference>
<evidence type="ECO:0000313" key="2">
    <source>
        <dbReference type="EMBL" id="UYW00130.1"/>
    </source>
</evidence>
<sequence>MKVLQILPAVILWGVVVVRLVGMRFGWKPGILPAVSLVAAGATLNIDQVYLAIDGLLGERNLLNLLVHLLMGMGMTELSRLLLRATGRASKHWKAVMSAVLVLVAAQVVLLLMSDTQGSATNFTDAFAHVPTVAWYQATFFAWVGLITGYTGIECTRRNRCGESKGFRIGFDIVSAACLTGVSAVTAKMALIVLEVFGAGGDYKQALYLGYRALIAITIVGFAVGFILPSYGRVRRGLCARRNRARDLGTLRPLVLRLVDTEEGRRAVEAAKVSLDDRNSRMQLYRWFILVSDIRVLHPELLSCHEHQLVDEIGKRIEQPGTAQPTATVRV</sequence>
<protein>
    <submittedName>
        <fullName evidence="2">Uncharacterized protein</fullName>
    </submittedName>
</protein>
<feature type="transmembrane region" description="Helical" evidence="1">
    <location>
        <begin position="6"/>
        <end position="22"/>
    </location>
</feature>
<evidence type="ECO:0000313" key="3">
    <source>
        <dbReference type="Proteomes" id="UP001163293"/>
    </source>
</evidence>
<feature type="transmembrane region" description="Helical" evidence="1">
    <location>
        <begin position="173"/>
        <end position="194"/>
    </location>
</feature>
<feature type="transmembrane region" description="Helical" evidence="1">
    <location>
        <begin position="65"/>
        <end position="83"/>
    </location>
</feature>
<keyword evidence="3" id="KW-1185">Reference proteome</keyword>
<evidence type="ECO:0000256" key="1">
    <source>
        <dbReference type="SAM" id="Phobius"/>
    </source>
</evidence>
<proteinExistence type="predicted"/>
<organism evidence="2 3">
    <name type="scientific">Paenarthrobacter ureafaciens</name>
    <dbReference type="NCBI Taxonomy" id="37931"/>
    <lineage>
        <taxon>Bacteria</taxon>
        <taxon>Bacillati</taxon>
        <taxon>Actinomycetota</taxon>
        <taxon>Actinomycetes</taxon>
        <taxon>Micrococcales</taxon>
        <taxon>Micrococcaceae</taxon>
        <taxon>Paenarthrobacter</taxon>
    </lineage>
</organism>
<keyword evidence="1" id="KW-0812">Transmembrane</keyword>
<geneLocation type="plasmid" evidence="2 3">
    <name>unnamed4</name>
</geneLocation>
<gene>
    <name evidence="2" type="ORF">NL394_23560</name>
</gene>
<dbReference type="RefSeq" id="WP_264398895.1">
    <property type="nucleotide sequence ID" value="NZ_CP101183.1"/>
</dbReference>
<feature type="transmembrane region" description="Helical" evidence="1">
    <location>
        <begin position="95"/>
        <end position="113"/>
    </location>
</feature>
<feature type="transmembrane region" description="Helical" evidence="1">
    <location>
        <begin position="133"/>
        <end position="153"/>
    </location>
</feature>
<dbReference type="AlphaFoldDB" id="A0AAX3EQ04"/>
<reference evidence="2" key="1">
    <citation type="submission" date="2022-07" db="EMBL/GenBank/DDBJ databases">
        <authorList>
            <person name="Wu T."/>
        </authorList>
    </citation>
    <scope>NUCLEOTIDE SEQUENCE</scope>
    <source>
        <strain evidence="2">SD-1</strain>
        <plasmid evidence="2">unnamed4</plasmid>
    </source>
</reference>
<keyword evidence="1" id="KW-1133">Transmembrane helix</keyword>